<name>A0ABU7VSC4_9BACL</name>
<reference evidence="2 3" key="1">
    <citation type="submission" date="2024-02" db="EMBL/GenBank/DDBJ databases">
        <title>A nitrogen-fixing paenibacillus bacterium.</title>
        <authorList>
            <person name="Zhang W.L."/>
            <person name="Chen S.F."/>
        </authorList>
    </citation>
    <scope>NUCLEOTIDE SEQUENCE [LARGE SCALE GENOMIC DNA]</scope>
    <source>
        <strain evidence="2 3">M1</strain>
    </source>
</reference>
<keyword evidence="3" id="KW-1185">Reference proteome</keyword>
<dbReference type="InterPro" id="IPR012349">
    <property type="entry name" value="Split_barrel_FMN-bd"/>
</dbReference>
<comment type="caution">
    <text evidence="2">The sequence shown here is derived from an EMBL/GenBank/DDBJ whole genome shotgun (WGS) entry which is preliminary data.</text>
</comment>
<organism evidence="2 3">
    <name type="scientific">Paenibacillus haidiansis</name>
    <dbReference type="NCBI Taxonomy" id="1574488"/>
    <lineage>
        <taxon>Bacteria</taxon>
        <taxon>Bacillati</taxon>
        <taxon>Bacillota</taxon>
        <taxon>Bacilli</taxon>
        <taxon>Bacillales</taxon>
        <taxon>Paenibacillaceae</taxon>
        <taxon>Paenibacillus</taxon>
    </lineage>
</organism>
<protein>
    <submittedName>
        <fullName evidence="2">Pyridoxamine 5'-phosphate oxidase family protein</fullName>
    </submittedName>
</protein>
<dbReference type="Proteomes" id="UP001306950">
    <property type="component" value="Unassembled WGS sequence"/>
</dbReference>
<sequence>MNQEEFSKWIKDVSIAYLATYDSGKDQPYVRPVDAGTVYNGKIYFSTFSDTDKVKQINTCHNVELTYFDAGSQLRIAGRVEFVGEQAEQERFLADNPIISNTFSGEKRKQFTLFQVIPHEVRYMGEDDSVYTAVDWKQTDSVGM</sequence>
<evidence type="ECO:0000313" key="3">
    <source>
        <dbReference type="Proteomes" id="UP001306950"/>
    </source>
</evidence>
<dbReference type="Gene3D" id="2.30.110.10">
    <property type="entry name" value="Electron Transport, Fmn-binding Protein, Chain A"/>
    <property type="match status" value="1"/>
</dbReference>
<dbReference type="SUPFAM" id="SSF50475">
    <property type="entry name" value="FMN-binding split barrel"/>
    <property type="match status" value="1"/>
</dbReference>
<dbReference type="InterPro" id="IPR011576">
    <property type="entry name" value="Pyridox_Oxase_N"/>
</dbReference>
<gene>
    <name evidence="2" type="ORF">V3851_12430</name>
</gene>
<evidence type="ECO:0000259" key="1">
    <source>
        <dbReference type="Pfam" id="PF01243"/>
    </source>
</evidence>
<dbReference type="Pfam" id="PF01243">
    <property type="entry name" value="PNPOx_N"/>
    <property type="match status" value="1"/>
</dbReference>
<feature type="domain" description="Pyridoxamine 5'-phosphate oxidase N-terminal" evidence="1">
    <location>
        <begin position="4"/>
        <end position="124"/>
    </location>
</feature>
<dbReference type="EMBL" id="JAZHPZ010000005">
    <property type="protein sequence ID" value="MEF2966638.1"/>
    <property type="molecule type" value="Genomic_DNA"/>
</dbReference>
<accession>A0ABU7VSC4</accession>
<proteinExistence type="predicted"/>
<evidence type="ECO:0000313" key="2">
    <source>
        <dbReference type="EMBL" id="MEF2966638.1"/>
    </source>
</evidence>
<dbReference type="RefSeq" id="WP_331846853.1">
    <property type="nucleotide sequence ID" value="NZ_JAZHPZ010000005.1"/>
</dbReference>